<gene>
    <name evidence="2" type="ORF">FSB73_08830</name>
</gene>
<evidence type="ECO:0000259" key="1">
    <source>
        <dbReference type="Pfam" id="PF00149"/>
    </source>
</evidence>
<organism evidence="2 3">
    <name type="scientific">Arachidicoccus ginsenosidivorans</name>
    <dbReference type="NCBI Taxonomy" id="496057"/>
    <lineage>
        <taxon>Bacteria</taxon>
        <taxon>Pseudomonadati</taxon>
        <taxon>Bacteroidota</taxon>
        <taxon>Chitinophagia</taxon>
        <taxon>Chitinophagales</taxon>
        <taxon>Chitinophagaceae</taxon>
        <taxon>Arachidicoccus</taxon>
    </lineage>
</organism>
<dbReference type="InterPro" id="IPR029052">
    <property type="entry name" value="Metallo-depent_PP-like"/>
</dbReference>
<dbReference type="Gene3D" id="3.60.21.10">
    <property type="match status" value="1"/>
</dbReference>
<dbReference type="EMBL" id="CP042434">
    <property type="protein sequence ID" value="QEC71751.1"/>
    <property type="molecule type" value="Genomic_DNA"/>
</dbReference>
<dbReference type="OrthoDB" id="356681at2"/>
<dbReference type="GO" id="GO:0016787">
    <property type="term" value="F:hydrolase activity"/>
    <property type="evidence" value="ECO:0007669"/>
    <property type="project" value="InterPro"/>
</dbReference>
<reference evidence="2 3" key="1">
    <citation type="journal article" date="2017" name="Int. J. Syst. Evol. Microbiol.">
        <title>Arachidicoccus ginsenosidivorans sp. nov., with ginsenoside-converting activity isolated from ginseng cultivating soil.</title>
        <authorList>
            <person name="Siddiqi M.Z."/>
            <person name="Aslam Z."/>
            <person name="Im W.T."/>
        </authorList>
    </citation>
    <scope>NUCLEOTIDE SEQUENCE [LARGE SCALE GENOMIC DNA]</scope>
    <source>
        <strain evidence="2 3">Gsoil 809</strain>
    </source>
</reference>
<dbReference type="Pfam" id="PF00149">
    <property type="entry name" value="Metallophos"/>
    <property type="match status" value="1"/>
</dbReference>
<feature type="domain" description="Calcineurin-like phosphoesterase" evidence="1">
    <location>
        <begin position="12"/>
        <end position="224"/>
    </location>
</feature>
<dbReference type="Proteomes" id="UP000321291">
    <property type="component" value="Chromosome"/>
</dbReference>
<dbReference type="InterPro" id="IPR004843">
    <property type="entry name" value="Calcineurin-like_PHP"/>
</dbReference>
<dbReference type="PANTHER" id="PTHR37844">
    <property type="entry name" value="SER/THR PROTEIN PHOSPHATASE SUPERFAMILY (AFU_ORTHOLOGUE AFUA_1G14840)"/>
    <property type="match status" value="1"/>
</dbReference>
<name>A0A5B8VL48_9BACT</name>
<dbReference type="SUPFAM" id="SSF56300">
    <property type="entry name" value="Metallo-dependent phosphatases"/>
    <property type="match status" value="1"/>
</dbReference>
<proteinExistence type="predicted"/>
<dbReference type="KEGG" id="agi:FSB73_08830"/>
<dbReference type="AlphaFoldDB" id="A0A5B8VL48"/>
<dbReference type="RefSeq" id="WP_146781128.1">
    <property type="nucleotide sequence ID" value="NZ_CP042434.1"/>
</dbReference>
<sequence>MELEQKDGIQIASDLHLEMLENSTYLKNNPLIPKGKVLILGGDIAPIHLCNQGKYSDFFSYCADHFEKTYWIAGNHEFYNGDMANYTGHFEERIRSNVYLVNNYIANFKTVEIVLSTLWTKISDRKSDHIRWSMNDYRAIRLAGKKLTIEDTNRLFDENIAFINGALANNIAGQRLVVTHHVPTFNNYPAVYAGSLLNEAFAVDLNTIIENAKIDYWVFGHHHANVEAFCVGNTKLMTNQLGYTWLKEHVGFDPGLVIGV</sequence>
<accession>A0A5B8VL48</accession>
<protein>
    <submittedName>
        <fullName evidence="2">Metallophosphoesterase</fullName>
    </submittedName>
</protein>
<keyword evidence="3" id="KW-1185">Reference proteome</keyword>
<dbReference type="PANTHER" id="PTHR37844:SF1">
    <property type="entry name" value="CALCINEURIN-LIKE PHOSPHOESTERASE DOMAIN-CONTAINING PROTEIN"/>
    <property type="match status" value="1"/>
</dbReference>
<evidence type="ECO:0000313" key="2">
    <source>
        <dbReference type="EMBL" id="QEC71751.1"/>
    </source>
</evidence>
<evidence type="ECO:0000313" key="3">
    <source>
        <dbReference type="Proteomes" id="UP000321291"/>
    </source>
</evidence>